<feature type="region of interest" description="Disordered" evidence="5">
    <location>
        <begin position="225"/>
        <end position="248"/>
    </location>
</feature>
<dbReference type="STRING" id="77020.A0A0M8MYD4"/>
<dbReference type="InterPro" id="IPR039682">
    <property type="entry name" value="Sec8/EXOC4"/>
</dbReference>
<dbReference type="Pfam" id="PF20652">
    <property type="entry name" value="Sec8_C"/>
    <property type="match status" value="1"/>
</dbReference>
<dbReference type="InterPro" id="IPR048630">
    <property type="entry name" value="Sec8_M"/>
</dbReference>
<dbReference type="GO" id="GO:0090522">
    <property type="term" value="P:vesicle tethering involved in exocytosis"/>
    <property type="evidence" value="ECO:0007669"/>
    <property type="project" value="UniProtKB-UniRule"/>
</dbReference>
<dbReference type="Pfam" id="PF04048">
    <property type="entry name" value="Sec8_N"/>
    <property type="match status" value="1"/>
</dbReference>
<feature type="region of interest" description="Disordered" evidence="5">
    <location>
        <begin position="1"/>
        <end position="206"/>
    </location>
</feature>
<evidence type="ECO:0000256" key="4">
    <source>
        <dbReference type="RuleBase" id="RU367079"/>
    </source>
</evidence>
<dbReference type="GO" id="GO:0006904">
    <property type="term" value="P:vesicle docking involved in exocytosis"/>
    <property type="evidence" value="ECO:0007669"/>
    <property type="project" value="InterPro"/>
</dbReference>
<evidence type="ECO:0000259" key="7">
    <source>
        <dbReference type="Pfam" id="PF20652"/>
    </source>
</evidence>
<keyword evidence="9" id="KW-1185">Reference proteome</keyword>
<dbReference type="VEuPathDB" id="FungiDB:Malapachy_3056"/>
<feature type="compositionally biased region" description="Low complexity" evidence="5">
    <location>
        <begin position="558"/>
        <end position="572"/>
    </location>
</feature>
<accession>A0A0M8MYD4</accession>
<dbReference type="PANTHER" id="PTHR14146:SF0">
    <property type="entry name" value="EXOCYST COMPLEX COMPONENT 4"/>
    <property type="match status" value="1"/>
</dbReference>
<evidence type="ECO:0000256" key="5">
    <source>
        <dbReference type="SAM" id="MobiDB-lite"/>
    </source>
</evidence>
<dbReference type="GeneID" id="28729411"/>
<evidence type="ECO:0000259" key="6">
    <source>
        <dbReference type="Pfam" id="PF04048"/>
    </source>
</evidence>
<dbReference type="PANTHER" id="PTHR14146">
    <property type="entry name" value="EXOCYST COMPLEX COMPONENT 4"/>
    <property type="match status" value="1"/>
</dbReference>
<evidence type="ECO:0000313" key="8">
    <source>
        <dbReference type="EMBL" id="KOS16041.1"/>
    </source>
</evidence>
<feature type="compositionally biased region" description="Low complexity" evidence="5">
    <location>
        <begin position="88"/>
        <end position="110"/>
    </location>
</feature>
<dbReference type="GO" id="GO:0015031">
    <property type="term" value="P:protein transport"/>
    <property type="evidence" value="ECO:0007669"/>
    <property type="project" value="UniProtKB-KW"/>
</dbReference>
<keyword evidence="3 4" id="KW-0653">Protein transport</keyword>
<evidence type="ECO:0000256" key="3">
    <source>
        <dbReference type="ARBA" id="ARBA00022927"/>
    </source>
</evidence>
<evidence type="ECO:0000313" key="9">
    <source>
        <dbReference type="Proteomes" id="UP000037751"/>
    </source>
</evidence>
<sequence>MKRVIGGSKRQRPVIRHENSHLGTGAGVTSGPIQVPGHNAFPTSASPSRTGSVTSIPPDAAYHASPSRSHSGMVAAPSASVPPPAPTPGLLSPSAGALSPSPTSSPAPMMASPPPTLPPPSSPPSARRTRIPPPTVAAQEPTSRASLDDGVAVAPMPDAPRTSVSTLLDADVLPPPSASPLPAMTAQVPPPLTRRSSSRRVGSLTQDRELAQVRAQQKRRLLRMAEREAPSVPRTAHRMTPGVPQPITSYVQATDEPKFRELYAVLRKLKQEWGFLLESEFNPVSLSLALLPQGALHSHAEAFASLSPLIESSLQGTLDDHYDSFATAITVNHGMIASLGTSQDGIASARQQLQSARDALGARRADLVQMWQRMQSVKEATRVLSLLEQLRGVPDELESLMTEKRFLEATQLLMRSLRLIQRDDLAELGATSDLRAYLRSQEHALLDILIEELQSHLYLKSYWCDGRWRAYVAGQDTLPDLVLGLDAGPAPAMAASQALVTAASGTASSSGTSAPTWTTLQTFLRDVHARRTSYMDDATTDPLRPTTAATTGWDEVATPASLTEPPTSTSTPAEDDSFLYLEMLCESLARLGKIGYALDTIAQLVPTELHQLIDTTLDEVEARHASRHNGTPIRTAAVLIAPQATHSVLDEPHVRRSFSQAAWASATQTAASTDVAILQQDRETMRDFFYTLFSKLEAVLAAHRALHEVAGVLIGRASSLTEGAADRASAETGVVALSRVWDAVQDEVQGLLMDYLANDAERVQASHSVPPLEAVLRSSRYEREKAPLFRLAAPSKMSADVRAASDALEASLHVYVPGLVGQDATTPAHALEPRARFDEEVQAGHGHRRLVPPMIFVVAALLAPTHRFLDRVSLILPRDAAGPGQVDFTTFLRGFVHDAFLPQLGEQVHALVQSTSSAPDAFQPEAGMRIGASRAVMRSAVQVATLVDSLYAMLQAAPFQRASYTRLIVLAFLAFYEKCNDRFKRLVAEDPESAAGPYALSIVWVQRPELYACLTAALDAEPHSTRAQDARHAEAQTEWHWASSMSVRRADLITSRKRHMALGTLQHSLHWLSTHMHQFAMGQHDAMDAASTSTESLLPLPASSDVAALWQDVPRIYTTLCRTVLMTLRVELRLKTLYYLHLAIQGNYVCDALSMEPDTHVVDLNAELAACHETYKSTILPEHYAFVFDGLDVLMDLTLTRAILHVPALNRYGVTKMLRNLLSLQQNLKNIAEEPRSIDMEKSRRLWDTLAKEPEAWLAALPAQPPHSAGEYLAAIRLCLGLADDGAPMLHAGTTQQPVSDTRYRACVDMLHQVLHTEGKASTT</sequence>
<dbReference type="RefSeq" id="XP_017993673.1">
    <property type="nucleotide sequence ID" value="XM_018137535.1"/>
</dbReference>
<feature type="compositionally biased region" description="Polar residues" evidence="5">
    <location>
        <begin position="41"/>
        <end position="55"/>
    </location>
</feature>
<evidence type="ECO:0000256" key="2">
    <source>
        <dbReference type="ARBA" id="ARBA00022483"/>
    </source>
</evidence>
<feature type="compositionally biased region" description="Basic residues" evidence="5">
    <location>
        <begin position="1"/>
        <end position="14"/>
    </location>
</feature>
<keyword evidence="2 4" id="KW-0268">Exocytosis</keyword>
<feature type="domain" description="Exocyst complex component Sec8 middle helical bundle" evidence="7">
    <location>
        <begin position="573"/>
        <end position="865"/>
    </location>
</feature>
<organism evidence="8 9">
    <name type="scientific">Malassezia pachydermatis</name>
    <dbReference type="NCBI Taxonomy" id="77020"/>
    <lineage>
        <taxon>Eukaryota</taxon>
        <taxon>Fungi</taxon>
        <taxon>Dikarya</taxon>
        <taxon>Basidiomycota</taxon>
        <taxon>Ustilaginomycotina</taxon>
        <taxon>Malasseziomycetes</taxon>
        <taxon>Malasseziales</taxon>
        <taxon>Malasseziaceae</taxon>
        <taxon>Malassezia</taxon>
    </lineage>
</organism>
<name>A0A0M8MYD4_9BASI</name>
<proteinExistence type="inferred from homology"/>
<comment type="function">
    <text evidence="4">Component of the exocyst complex involved in the docking of exocytic vesicles with fusion sites on the plasma membrane.</text>
</comment>
<feature type="domain" description="Exocyst complex component Sec8 N-terminal" evidence="6">
    <location>
        <begin position="262"/>
        <end position="399"/>
    </location>
</feature>
<dbReference type="OrthoDB" id="272977at2759"/>
<dbReference type="Proteomes" id="UP000037751">
    <property type="component" value="Unassembled WGS sequence"/>
</dbReference>
<dbReference type="GO" id="GO:0006893">
    <property type="term" value="P:Golgi to plasma membrane transport"/>
    <property type="evidence" value="ECO:0007669"/>
    <property type="project" value="TreeGrafter"/>
</dbReference>
<dbReference type="EMBL" id="LGAV01000001">
    <property type="protein sequence ID" value="KOS16041.1"/>
    <property type="molecule type" value="Genomic_DNA"/>
</dbReference>
<reference evidence="8 9" key="1">
    <citation type="submission" date="2015-07" db="EMBL/GenBank/DDBJ databases">
        <title>Draft Genome Sequence of Malassezia furfur CBS1878 and Malassezia pachydermatis CBS1879.</title>
        <authorList>
            <person name="Triana S."/>
            <person name="Ohm R."/>
            <person name="Gonzalez A."/>
            <person name="DeCock H."/>
            <person name="Restrepo S."/>
            <person name="Celis A."/>
        </authorList>
    </citation>
    <scope>NUCLEOTIDE SEQUENCE [LARGE SCALE GENOMIC DNA]</scope>
    <source>
        <strain evidence="8 9">CBS 1879</strain>
    </source>
</reference>
<dbReference type="GO" id="GO:0006612">
    <property type="term" value="P:protein targeting to membrane"/>
    <property type="evidence" value="ECO:0007669"/>
    <property type="project" value="UniProtKB-UniRule"/>
</dbReference>
<gene>
    <name evidence="8" type="ORF">Malapachy_3056</name>
</gene>
<keyword evidence="1 4" id="KW-0813">Transport</keyword>
<comment type="similarity">
    <text evidence="4">Belongs to the SEC8 family.</text>
</comment>
<feature type="compositionally biased region" description="Pro residues" evidence="5">
    <location>
        <begin position="111"/>
        <end position="123"/>
    </location>
</feature>
<dbReference type="InterPro" id="IPR007191">
    <property type="entry name" value="Sec8_exocyst_N"/>
</dbReference>
<evidence type="ECO:0000256" key="1">
    <source>
        <dbReference type="ARBA" id="ARBA00022448"/>
    </source>
</evidence>
<feature type="region of interest" description="Disordered" evidence="5">
    <location>
        <begin position="537"/>
        <end position="574"/>
    </location>
</feature>
<protein>
    <recommendedName>
        <fullName evidence="4">Exocyst complex component Sec8</fullName>
    </recommendedName>
</protein>
<comment type="caution">
    <text evidence="8">The sequence shown here is derived from an EMBL/GenBank/DDBJ whole genome shotgun (WGS) entry which is preliminary data.</text>
</comment>
<dbReference type="GO" id="GO:0000145">
    <property type="term" value="C:exocyst"/>
    <property type="evidence" value="ECO:0007669"/>
    <property type="project" value="UniProtKB-UniRule"/>
</dbReference>